<dbReference type="GeneID" id="25300683"/>
<organism evidence="1 2">
    <name type="scientific">Fonsecaea pedrosoi CBS 271.37</name>
    <dbReference type="NCBI Taxonomy" id="1442368"/>
    <lineage>
        <taxon>Eukaryota</taxon>
        <taxon>Fungi</taxon>
        <taxon>Dikarya</taxon>
        <taxon>Ascomycota</taxon>
        <taxon>Pezizomycotina</taxon>
        <taxon>Eurotiomycetes</taxon>
        <taxon>Chaetothyriomycetidae</taxon>
        <taxon>Chaetothyriales</taxon>
        <taxon>Herpotrichiellaceae</taxon>
        <taxon>Fonsecaea</taxon>
    </lineage>
</organism>
<dbReference type="EMBL" id="KN846969">
    <property type="protein sequence ID" value="KIW85801.1"/>
    <property type="molecule type" value="Genomic_DNA"/>
</dbReference>
<dbReference type="RefSeq" id="XP_013289609.1">
    <property type="nucleotide sequence ID" value="XM_013434155.1"/>
</dbReference>
<evidence type="ECO:0000313" key="2">
    <source>
        <dbReference type="Proteomes" id="UP000053029"/>
    </source>
</evidence>
<name>A0A0D2E6R4_9EURO</name>
<dbReference type="VEuPathDB" id="FungiDB:Z517_01193"/>
<dbReference type="AlphaFoldDB" id="A0A0D2E6R4"/>
<dbReference type="HOGENOM" id="CLU_1337537_0_0_1"/>
<reference evidence="1 2" key="1">
    <citation type="submission" date="2015-01" db="EMBL/GenBank/DDBJ databases">
        <title>The Genome Sequence of Fonsecaea pedrosoi CBS 271.37.</title>
        <authorList>
            <consortium name="The Broad Institute Genomics Platform"/>
            <person name="Cuomo C."/>
            <person name="de Hoog S."/>
            <person name="Gorbushina A."/>
            <person name="Stielow B."/>
            <person name="Teixiera M."/>
            <person name="Abouelleil A."/>
            <person name="Chapman S.B."/>
            <person name="Priest M."/>
            <person name="Young S.K."/>
            <person name="Wortman J."/>
            <person name="Nusbaum C."/>
            <person name="Birren B."/>
        </authorList>
    </citation>
    <scope>NUCLEOTIDE SEQUENCE [LARGE SCALE GENOMIC DNA]</scope>
    <source>
        <strain evidence="1 2">CBS 271.37</strain>
    </source>
</reference>
<sequence>MQRRPSLVPDLFHIKRITTRAGSPPTTHTEICGTCTDLDSAQKVALRRLEDEGLSHDSMNIYVTNDITQPSSTWQYANNVVVHAETDGEIHEVGIESTPNSLGVRSKPGDGRVEDDLFYVLRTTQSPTTGFTYTEIKGIHLSRQAAVTAARYELVSGEHKLDWYKEYNEEVGVGDREEDIEGHQVIVTAAGDDGEKYIVSVVHES</sequence>
<gene>
    <name evidence="1" type="ORF">Z517_01193</name>
</gene>
<accession>A0A0D2E6R4</accession>
<keyword evidence="2" id="KW-1185">Reference proteome</keyword>
<dbReference type="Proteomes" id="UP000053029">
    <property type="component" value="Unassembled WGS sequence"/>
</dbReference>
<protein>
    <submittedName>
        <fullName evidence="1">Uncharacterized protein</fullName>
    </submittedName>
</protein>
<evidence type="ECO:0000313" key="1">
    <source>
        <dbReference type="EMBL" id="KIW85801.1"/>
    </source>
</evidence>
<dbReference type="OrthoDB" id="4142517at2759"/>
<proteinExistence type="predicted"/>